<gene>
    <name evidence="1" type="ORF">MNBD_PLANCTO03-1121</name>
</gene>
<feature type="non-terminal residue" evidence="1">
    <location>
        <position position="1"/>
    </location>
</feature>
<dbReference type="EMBL" id="UOGK01000290">
    <property type="protein sequence ID" value="VAX39815.1"/>
    <property type="molecule type" value="Genomic_DNA"/>
</dbReference>
<sequence>LFRSVKLRNAYARSILALRPGPGAGAGGEIGEVEVLDTPMAEEAMGVEVEQAA</sequence>
<organism evidence="1">
    <name type="scientific">hydrothermal vent metagenome</name>
    <dbReference type="NCBI Taxonomy" id="652676"/>
    <lineage>
        <taxon>unclassified sequences</taxon>
        <taxon>metagenomes</taxon>
        <taxon>ecological metagenomes</taxon>
    </lineage>
</organism>
<proteinExistence type="predicted"/>
<dbReference type="AlphaFoldDB" id="A0A3B1E2V6"/>
<name>A0A3B1E2V6_9ZZZZ</name>
<evidence type="ECO:0000313" key="1">
    <source>
        <dbReference type="EMBL" id="VAX39815.1"/>
    </source>
</evidence>
<reference evidence="1" key="1">
    <citation type="submission" date="2018-06" db="EMBL/GenBank/DDBJ databases">
        <authorList>
            <person name="Zhirakovskaya E."/>
        </authorList>
    </citation>
    <scope>NUCLEOTIDE SEQUENCE</scope>
</reference>
<accession>A0A3B1E2V6</accession>
<protein>
    <submittedName>
        <fullName evidence="1">Uncharacterized protein</fullName>
    </submittedName>
</protein>